<reference evidence="1" key="1">
    <citation type="submission" date="2020-03" db="EMBL/GenBank/DDBJ databases">
        <title>Draft Genome Sequence of Cylindrodendrum hubeiense.</title>
        <authorList>
            <person name="Buettner E."/>
            <person name="Kellner H."/>
        </authorList>
    </citation>
    <scope>NUCLEOTIDE SEQUENCE</scope>
    <source>
        <strain evidence="1">IHI 201604</strain>
    </source>
</reference>
<dbReference type="AlphaFoldDB" id="A0A9P5L907"/>
<proteinExistence type="predicted"/>
<sequence>MALKTYLLAPNFTLEPQGPIRIGNIIADPYYPTKPLSTPLNPPVTATHTDFECSFSRDSKKSLQGSVWAEFFRFATPKTSGKVGRATLLEYTMDSLETIRIKEDPSDEEASELVKDPKVQAAIKAGISGTTLVYMITGLKVARGFRLDKSVTSTRGGGIKTDIAIISEVGVGTDISISHSKGTSESLRSGNDIIFAYQLHMIASKRWWHKRVEIDVYTPKTAFLNHEEPVGKEDEMTAKLTTHLHLLEVADENEYDSVKVVEALDGDEACFCVEFDET</sequence>
<name>A0A9P5L907_9HYPO</name>
<comment type="caution">
    <text evidence="1">The sequence shown here is derived from an EMBL/GenBank/DDBJ whole genome shotgun (WGS) entry which is preliminary data.</text>
</comment>
<keyword evidence="2" id="KW-1185">Reference proteome</keyword>
<dbReference type="OrthoDB" id="4500473at2759"/>
<protein>
    <submittedName>
        <fullName evidence="1">Uncharacterized protein</fullName>
    </submittedName>
</protein>
<dbReference type="EMBL" id="JAANBB010000092">
    <property type="protein sequence ID" value="KAF7550734.1"/>
    <property type="molecule type" value="Genomic_DNA"/>
</dbReference>
<organism evidence="1 2">
    <name type="scientific">Cylindrodendrum hubeiense</name>
    <dbReference type="NCBI Taxonomy" id="595255"/>
    <lineage>
        <taxon>Eukaryota</taxon>
        <taxon>Fungi</taxon>
        <taxon>Dikarya</taxon>
        <taxon>Ascomycota</taxon>
        <taxon>Pezizomycotina</taxon>
        <taxon>Sordariomycetes</taxon>
        <taxon>Hypocreomycetidae</taxon>
        <taxon>Hypocreales</taxon>
        <taxon>Nectriaceae</taxon>
        <taxon>Cylindrodendrum</taxon>
    </lineage>
</organism>
<accession>A0A9P5L907</accession>
<dbReference type="Proteomes" id="UP000722485">
    <property type="component" value="Unassembled WGS sequence"/>
</dbReference>
<evidence type="ECO:0000313" key="2">
    <source>
        <dbReference type="Proteomes" id="UP000722485"/>
    </source>
</evidence>
<evidence type="ECO:0000313" key="1">
    <source>
        <dbReference type="EMBL" id="KAF7550734.1"/>
    </source>
</evidence>
<gene>
    <name evidence="1" type="ORF">G7Z17_g5514</name>
</gene>